<name>A0A0M0KI23_ALKHA</name>
<reference evidence="2" key="1">
    <citation type="submission" date="2015-08" db="EMBL/GenBank/DDBJ databases">
        <title>Complete DNA Sequence of Pseudomonas syringae pv. actinidiae, the Causal Agent of Kiwifruit Canker Disease.</title>
        <authorList>
            <person name="Rikkerink E.H.A."/>
            <person name="Fineran P.C."/>
        </authorList>
    </citation>
    <scope>NUCLEOTIDE SEQUENCE</scope>
    <source>
        <strain evidence="2">DSM 13666</strain>
    </source>
</reference>
<evidence type="ECO:0000313" key="2">
    <source>
        <dbReference type="EMBL" id="KOO38471.1"/>
    </source>
</evidence>
<evidence type="ECO:0008006" key="3">
    <source>
        <dbReference type="Google" id="ProtNLM"/>
    </source>
</evidence>
<sequence length="120" mass="13898">MTLEKEIRKLARLHCANFNAATETDCLYYDGPCRYFNEKGRCSYLETAVLPAEEALQTRYWNAITGNAQPVYCASCGDPYERRSNAQKYCRKCAPRVRLEQASKRNKKYRERQRREGGAG</sequence>
<proteinExistence type="predicted"/>
<dbReference type="PATRIC" id="fig|136160.3.peg.1510"/>
<dbReference type="EMBL" id="LILD01000001">
    <property type="protein sequence ID" value="KOO38471.1"/>
    <property type="molecule type" value="Genomic_DNA"/>
</dbReference>
<feature type="region of interest" description="Disordered" evidence="1">
    <location>
        <begin position="101"/>
        <end position="120"/>
    </location>
</feature>
<organism evidence="2">
    <name type="scientific">Halalkalibacterium halodurans</name>
    <name type="common">Bacillus halodurans</name>
    <dbReference type="NCBI Taxonomy" id="86665"/>
    <lineage>
        <taxon>Bacteria</taxon>
        <taxon>Bacillati</taxon>
        <taxon>Bacillota</taxon>
        <taxon>Bacilli</taxon>
        <taxon>Bacillales</taxon>
        <taxon>Bacillaceae</taxon>
        <taxon>Halalkalibacterium (ex Joshi et al. 2022)</taxon>
    </lineage>
</organism>
<dbReference type="AlphaFoldDB" id="A0A0M0KI23"/>
<accession>A0A0M0KI23</accession>
<gene>
    <name evidence="2" type="ORF">AMD02_06065</name>
</gene>
<comment type="caution">
    <text evidence="2">The sequence shown here is derived from an EMBL/GenBank/DDBJ whole genome shotgun (WGS) entry which is preliminary data.</text>
</comment>
<evidence type="ECO:0000256" key="1">
    <source>
        <dbReference type="SAM" id="MobiDB-lite"/>
    </source>
</evidence>
<protein>
    <recommendedName>
        <fullName evidence="3">Cysteine-rich VLP</fullName>
    </recommendedName>
</protein>